<comment type="subcellular location">
    <subcellularLocation>
        <location evidence="1">Cell envelope</location>
    </subcellularLocation>
</comment>
<dbReference type="Pfam" id="PF00496">
    <property type="entry name" value="SBP_bac_5"/>
    <property type="match status" value="1"/>
</dbReference>
<evidence type="ECO:0000256" key="2">
    <source>
        <dbReference type="ARBA" id="ARBA00005695"/>
    </source>
</evidence>
<organism evidence="7 8">
    <name type="scientific">Labedella endophytica</name>
    <dbReference type="NCBI Taxonomy" id="1523160"/>
    <lineage>
        <taxon>Bacteria</taxon>
        <taxon>Bacillati</taxon>
        <taxon>Actinomycetota</taxon>
        <taxon>Actinomycetes</taxon>
        <taxon>Micrococcales</taxon>
        <taxon>Microbacteriaceae</taxon>
        <taxon>Labedella</taxon>
    </lineage>
</organism>
<dbReference type="GO" id="GO:0042597">
    <property type="term" value="C:periplasmic space"/>
    <property type="evidence" value="ECO:0007669"/>
    <property type="project" value="UniProtKB-ARBA"/>
</dbReference>
<dbReference type="GO" id="GO:0015833">
    <property type="term" value="P:peptide transport"/>
    <property type="evidence" value="ECO:0007669"/>
    <property type="project" value="TreeGrafter"/>
</dbReference>
<dbReference type="Gene3D" id="3.10.105.10">
    <property type="entry name" value="Dipeptide-binding Protein, Domain 3"/>
    <property type="match status" value="1"/>
</dbReference>
<dbReference type="GO" id="GO:1904680">
    <property type="term" value="F:peptide transmembrane transporter activity"/>
    <property type="evidence" value="ECO:0007669"/>
    <property type="project" value="TreeGrafter"/>
</dbReference>
<dbReference type="Gene3D" id="3.40.190.10">
    <property type="entry name" value="Periplasmic binding protein-like II"/>
    <property type="match status" value="1"/>
</dbReference>
<protein>
    <submittedName>
        <fullName evidence="7">ABC transporter substrate-binding protein</fullName>
    </submittedName>
</protein>
<dbReference type="CDD" id="cd08512">
    <property type="entry name" value="PBP2_NikA_DppA_OppA_like_7"/>
    <property type="match status" value="1"/>
</dbReference>
<dbReference type="Proteomes" id="UP000274909">
    <property type="component" value="Unassembled WGS sequence"/>
</dbReference>
<comment type="caution">
    <text evidence="7">The sequence shown here is derived from an EMBL/GenBank/DDBJ whole genome shotgun (WGS) entry which is preliminary data.</text>
</comment>
<feature type="signal peptide" evidence="5">
    <location>
        <begin position="1"/>
        <end position="35"/>
    </location>
</feature>
<evidence type="ECO:0000256" key="5">
    <source>
        <dbReference type="SAM" id="SignalP"/>
    </source>
</evidence>
<dbReference type="PROSITE" id="PS51257">
    <property type="entry name" value="PROKAR_LIPOPROTEIN"/>
    <property type="match status" value="1"/>
</dbReference>
<keyword evidence="3" id="KW-0813">Transport</keyword>
<dbReference type="InterPro" id="IPR030678">
    <property type="entry name" value="Peptide/Ni-bd"/>
</dbReference>
<reference evidence="7 8" key="1">
    <citation type="submission" date="2018-12" db="EMBL/GenBank/DDBJ databases">
        <authorList>
            <person name="Li F."/>
        </authorList>
    </citation>
    <scope>NUCLEOTIDE SEQUENCE [LARGE SCALE GENOMIC DNA]</scope>
    <source>
        <strain evidence="7 8">EGI 6500705</strain>
    </source>
</reference>
<dbReference type="RefSeq" id="WP_127049790.1">
    <property type="nucleotide sequence ID" value="NZ_RZGZ01000002.1"/>
</dbReference>
<dbReference type="InterPro" id="IPR000914">
    <property type="entry name" value="SBP_5_dom"/>
</dbReference>
<dbReference type="PANTHER" id="PTHR30290">
    <property type="entry name" value="PERIPLASMIC BINDING COMPONENT OF ABC TRANSPORTER"/>
    <property type="match status" value="1"/>
</dbReference>
<feature type="domain" description="Solute-binding protein family 5" evidence="6">
    <location>
        <begin position="86"/>
        <end position="451"/>
    </location>
</feature>
<evidence type="ECO:0000256" key="3">
    <source>
        <dbReference type="ARBA" id="ARBA00022448"/>
    </source>
</evidence>
<comment type="similarity">
    <text evidence="2">Belongs to the bacterial solute-binding protein 5 family.</text>
</comment>
<dbReference type="GO" id="GO:0030313">
    <property type="term" value="C:cell envelope"/>
    <property type="evidence" value="ECO:0007669"/>
    <property type="project" value="UniProtKB-SubCell"/>
</dbReference>
<dbReference type="AlphaFoldDB" id="A0A3S0VUI5"/>
<dbReference type="PANTHER" id="PTHR30290:SF10">
    <property type="entry name" value="PERIPLASMIC OLIGOPEPTIDE-BINDING PROTEIN-RELATED"/>
    <property type="match status" value="1"/>
</dbReference>
<evidence type="ECO:0000313" key="7">
    <source>
        <dbReference type="EMBL" id="RUR01847.1"/>
    </source>
</evidence>
<gene>
    <name evidence="7" type="ORF">ELQ94_10385</name>
</gene>
<dbReference type="SUPFAM" id="SSF53850">
    <property type="entry name" value="Periplasmic binding protein-like II"/>
    <property type="match status" value="1"/>
</dbReference>
<proteinExistence type="inferred from homology"/>
<dbReference type="EMBL" id="RZGZ01000002">
    <property type="protein sequence ID" value="RUR01847.1"/>
    <property type="molecule type" value="Genomic_DNA"/>
</dbReference>
<evidence type="ECO:0000256" key="4">
    <source>
        <dbReference type="ARBA" id="ARBA00022729"/>
    </source>
</evidence>
<name>A0A3S0VUI5_9MICO</name>
<dbReference type="OrthoDB" id="9046151at2"/>
<dbReference type="GO" id="GO:0043190">
    <property type="term" value="C:ATP-binding cassette (ABC) transporter complex"/>
    <property type="evidence" value="ECO:0007669"/>
    <property type="project" value="InterPro"/>
</dbReference>
<evidence type="ECO:0000259" key="6">
    <source>
        <dbReference type="Pfam" id="PF00496"/>
    </source>
</evidence>
<evidence type="ECO:0000313" key="8">
    <source>
        <dbReference type="Proteomes" id="UP000274909"/>
    </source>
</evidence>
<evidence type="ECO:0000256" key="1">
    <source>
        <dbReference type="ARBA" id="ARBA00004196"/>
    </source>
</evidence>
<feature type="chain" id="PRO_5018639063" evidence="5">
    <location>
        <begin position="36"/>
        <end position="538"/>
    </location>
</feature>
<dbReference type="PIRSF" id="PIRSF002741">
    <property type="entry name" value="MppA"/>
    <property type="match status" value="1"/>
</dbReference>
<keyword evidence="8" id="KW-1185">Reference proteome</keyword>
<dbReference type="InterPro" id="IPR039424">
    <property type="entry name" value="SBP_5"/>
</dbReference>
<accession>A0A3S0VUI5</accession>
<sequence>MTPARQRTNRRWRAVLAGAAALAVALTGCAGGAPAATTGDRPLVIARAMDLTTMDPQRGYCDTCQIIYTALYERLVTVDPADTSTVLPGLAESWEANADNTQFTFALDSGAVFSDGSPVEASDVKWSFERLVNLQGSASFLLAGMTGIETPDESTVVVSFEKPNSAFLAITAAPYLGIVNSEVAEENGASAAEDAASTDDAEGWFLENSAGSGPYTLAAYSSGESIELTANEEYWGEEPQFTEVEMKEVTDSSSQLQQLQQGDVDVAMQISPDALAQLEGDEAVTTEVVDSYNYTYIALLPAAPGGEPLEDVRVREAIRMAVDYDGLVDTLVAGYGKLQGSPIPNGFEGSKEVALPSYDLDGAKDLLAEAGYADGFTVSATYPKLVAYGVDLDLQMQAVQQDLAEIGVTLELNPVDFTQWISTVSGDGTPVTAVYFAPDHTDSSQYVQYFGNIDQGGLINPWTGSVSQEQTDLLAQALTESGDERMATYQELAESMAADAFVLPMVNPQLILAYASDISGVAYSPCCNLEIGQLGLGG</sequence>
<keyword evidence="4 5" id="KW-0732">Signal</keyword>